<evidence type="ECO:0000256" key="8">
    <source>
        <dbReference type="ARBA" id="ARBA00022842"/>
    </source>
</evidence>
<evidence type="ECO:0000256" key="3">
    <source>
        <dbReference type="ARBA" id="ARBA00005842"/>
    </source>
</evidence>
<name>A0A1X0YDZ1_9BACT</name>
<keyword evidence="6 10" id="KW-0547">Nucleotide-binding</keyword>
<dbReference type="GO" id="GO:0005524">
    <property type="term" value="F:ATP binding"/>
    <property type="evidence" value="ECO:0007669"/>
    <property type="project" value="UniProtKB-UniRule"/>
</dbReference>
<dbReference type="InterPro" id="IPR018022">
    <property type="entry name" value="IPT"/>
</dbReference>
<comment type="catalytic activity">
    <reaction evidence="9 10 11">
        <text>adenosine(37) in tRNA + dimethylallyl diphosphate = N(6)-dimethylallyladenosine(37) in tRNA + diphosphate</text>
        <dbReference type="Rhea" id="RHEA:26482"/>
        <dbReference type="Rhea" id="RHEA-COMP:10162"/>
        <dbReference type="Rhea" id="RHEA-COMP:10375"/>
        <dbReference type="ChEBI" id="CHEBI:33019"/>
        <dbReference type="ChEBI" id="CHEBI:57623"/>
        <dbReference type="ChEBI" id="CHEBI:74411"/>
        <dbReference type="ChEBI" id="CHEBI:74415"/>
        <dbReference type="EC" id="2.5.1.75"/>
    </reaction>
</comment>
<keyword evidence="4 10" id="KW-0808">Transferase</keyword>
<evidence type="ECO:0000256" key="12">
    <source>
        <dbReference type="RuleBase" id="RU003784"/>
    </source>
</evidence>
<evidence type="ECO:0000256" key="7">
    <source>
        <dbReference type="ARBA" id="ARBA00022840"/>
    </source>
</evidence>
<dbReference type="Pfam" id="PF01715">
    <property type="entry name" value="IPPT"/>
    <property type="match status" value="1"/>
</dbReference>
<evidence type="ECO:0000256" key="5">
    <source>
        <dbReference type="ARBA" id="ARBA00022694"/>
    </source>
</evidence>
<dbReference type="GO" id="GO:0052381">
    <property type="term" value="F:tRNA dimethylallyltransferase activity"/>
    <property type="evidence" value="ECO:0007669"/>
    <property type="project" value="UniProtKB-UniRule"/>
</dbReference>
<feature type="site" description="Interaction with substrate tRNA" evidence="10">
    <location>
        <position position="127"/>
    </location>
</feature>
<dbReference type="EC" id="2.5.1.75" evidence="10"/>
<dbReference type="GO" id="GO:0006400">
    <property type="term" value="P:tRNA modification"/>
    <property type="evidence" value="ECO:0007669"/>
    <property type="project" value="TreeGrafter"/>
</dbReference>
<keyword evidence="15" id="KW-1185">Reference proteome</keyword>
<keyword evidence="5 10" id="KW-0819">tRNA processing</keyword>
<keyword evidence="8 10" id="KW-0460">Magnesium</keyword>
<comment type="subunit">
    <text evidence="10">Monomer.</text>
</comment>
<evidence type="ECO:0000256" key="4">
    <source>
        <dbReference type="ARBA" id="ARBA00022679"/>
    </source>
</evidence>
<evidence type="ECO:0000256" key="6">
    <source>
        <dbReference type="ARBA" id="ARBA00022741"/>
    </source>
</evidence>
<evidence type="ECO:0000256" key="13">
    <source>
        <dbReference type="RuleBase" id="RU003785"/>
    </source>
</evidence>
<dbReference type="InterPro" id="IPR027417">
    <property type="entry name" value="P-loop_NTPase"/>
</dbReference>
<evidence type="ECO:0000256" key="1">
    <source>
        <dbReference type="ARBA" id="ARBA00001946"/>
    </source>
</evidence>
<dbReference type="Gene3D" id="3.40.50.300">
    <property type="entry name" value="P-loop containing nucleotide triphosphate hydrolases"/>
    <property type="match status" value="1"/>
</dbReference>
<dbReference type="PANTHER" id="PTHR11088:SF60">
    <property type="entry name" value="TRNA DIMETHYLALLYLTRANSFERASE"/>
    <property type="match status" value="1"/>
</dbReference>
<dbReference type="AlphaFoldDB" id="A0A1X0YDZ1"/>
<evidence type="ECO:0000256" key="10">
    <source>
        <dbReference type="HAMAP-Rule" id="MF_00185"/>
    </source>
</evidence>
<comment type="cofactor">
    <cofactor evidence="1 10">
        <name>Mg(2+)</name>
        <dbReference type="ChEBI" id="CHEBI:18420"/>
    </cofactor>
</comment>
<dbReference type="PANTHER" id="PTHR11088">
    <property type="entry name" value="TRNA DIMETHYLALLYLTRANSFERASE"/>
    <property type="match status" value="1"/>
</dbReference>
<comment type="function">
    <text evidence="2 10 12">Catalyzes the transfer of a dimethylallyl group onto the adenine at position 37 in tRNAs that read codons beginning with uridine, leading to the formation of N6-(dimethylallyl)adenosine (i(6)A).</text>
</comment>
<feature type="binding site" evidence="10">
    <location>
        <begin position="16"/>
        <end position="21"/>
    </location>
    <ligand>
        <name>substrate</name>
    </ligand>
</feature>
<dbReference type="EMBL" id="NAAD01000001">
    <property type="protein sequence ID" value="ORJ63303.1"/>
    <property type="molecule type" value="Genomic_DNA"/>
</dbReference>
<comment type="similarity">
    <text evidence="3 10 13">Belongs to the IPP transferase family.</text>
</comment>
<dbReference type="HAMAP" id="MF_00185">
    <property type="entry name" value="IPP_trans"/>
    <property type="match status" value="1"/>
</dbReference>
<reference evidence="14 15" key="1">
    <citation type="submission" date="2017-03" db="EMBL/GenBank/DDBJ databases">
        <title>Genome sequence of Geothermobacter sp. EPR-M, Deep-Sea Iron Reducer.</title>
        <authorList>
            <person name="Tully B."/>
            <person name="Savalia P."/>
            <person name="Abuyen K."/>
            <person name="Baughan C."/>
            <person name="Romero E."/>
            <person name="Ronkowski C."/>
            <person name="Torres B."/>
            <person name="Tremblay J."/>
            <person name="Trujillo A."/>
            <person name="Tyler M."/>
            <person name="Perez-Rodriguez I."/>
            <person name="Amend J."/>
        </authorList>
    </citation>
    <scope>NUCLEOTIDE SEQUENCE [LARGE SCALE GENOMIC DNA]</scope>
    <source>
        <strain evidence="14 15">EPR-M</strain>
    </source>
</reference>
<evidence type="ECO:0000256" key="9">
    <source>
        <dbReference type="ARBA" id="ARBA00049563"/>
    </source>
</evidence>
<comment type="caution">
    <text evidence="14">The sequence shown here is derived from an EMBL/GenBank/DDBJ whole genome shotgun (WGS) entry which is preliminary data.</text>
</comment>
<dbReference type="RefSeq" id="WP_085008256.1">
    <property type="nucleotide sequence ID" value="NZ_NAAD01000001.1"/>
</dbReference>
<dbReference type="OrthoDB" id="9776390at2"/>
<evidence type="ECO:0000313" key="14">
    <source>
        <dbReference type="EMBL" id="ORJ63303.1"/>
    </source>
</evidence>
<evidence type="ECO:0000256" key="2">
    <source>
        <dbReference type="ARBA" id="ARBA00003213"/>
    </source>
</evidence>
<dbReference type="Gene3D" id="1.10.20.140">
    <property type="match status" value="1"/>
</dbReference>
<evidence type="ECO:0000256" key="11">
    <source>
        <dbReference type="RuleBase" id="RU003783"/>
    </source>
</evidence>
<sequence length="310" mass="34585">MTNEPKQPLLVICGPTASGKTGLALSLAEQFPVEIISADSRQVYRRLDIGTAKPTAEELSRVRHHLIDLVEPEQPFSVADFVDLANAAIADIAARGQWPLLVGGTGLYIQALTAGLAETPPADPRLRAALEAEAREHGLGRLYRRLQQVDPPTAARLSPNDQVRIVRALEVEALSGCRMSDFQARHAFSEHPFRLLKLGLLQKREHLYRRIEQRVDAMFAAGLVDEVRALLASGCPADVKGLKTIGYQEVMAYLRGDCDLPTAIELVKRNSRRYAKRQMTWFRRDSSIIWVDPEREFVRITELIAEFNAA</sequence>
<dbReference type="NCBIfam" id="TIGR00174">
    <property type="entry name" value="miaA"/>
    <property type="match status" value="1"/>
</dbReference>
<accession>A0A1X0YDZ1</accession>
<gene>
    <name evidence="10" type="primary">miaA</name>
    <name evidence="14" type="ORF">B5V00_00090</name>
</gene>
<dbReference type="InterPro" id="IPR039657">
    <property type="entry name" value="Dimethylallyltransferase"/>
</dbReference>
<feature type="region of interest" description="Interaction with substrate tRNA" evidence="10">
    <location>
        <begin position="39"/>
        <end position="42"/>
    </location>
</feature>
<feature type="binding site" evidence="10">
    <location>
        <begin position="14"/>
        <end position="21"/>
    </location>
    <ligand>
        <name>ATP</name>
        <dbReference type="ChEBI" id="CHEBI:30616"/>
    </ligand>
</feature>
<proteinExistence type="inferred from homology"/>
<comment type="caution">
    <text evidence="10">Lacks conserved residue(s) required for the propagation of feature annotation.</text>
</comment>
<feature type="site" description="Interaction with substrate tRNA" evidence="10">
    <location>
        <position position="105"/>
    </location>
</feature>
<dbReference type="STRING" id="1969733.B5V00_00090"/>
<keyword evidence="7 10" id="KW-0067">ATP-binding</keyword>
<evidence type="ECO:0000313" key="15">
    <source>
        <dbReference type="Proteomes" id="UP000193136"/>
    </source>
</evidence>
<dbReference type="FunFam" id="1.10.20.140:FF:000001">
    <property type="entry name" value="tRNA dimethylallyltransferase"/>
    <property type="match status" value="1"/>
</dbReference>
<protein>
    <recommendedName>
        <fullName evidence="10">tRNA dimethylallyltransferase</fullName>
        <ecNumber evidence="10">2.5.1.75</ecNumber>
    </recommendedName>
    <alternativeName>
        <fullName evidence="10">Dimethylallyl diphosphate:tRNA dimethylallyltransferase</fullName>
        <shortName evidence="10">DMAPP:tRNA dimethylallyltransferase</shortName>
        <shortName evidence="10">DMATase</shortName>
    </alternativeName>
    <alternativeName>
        <fullName evidence="10">Isopentenyl-diphosphate:tRNA isopentenyltransferase</fullName>
        <shortName evidence="10">IPP transferase</shortName>
        <shortName evidence="10">IPPT</shortName>
        <shortName evidence="10">IPTase</shortName>
    </alternativeName>
</protein>
<dbReference type="SUPFAM" id="SSF52540">
    <property type="entry name" value="P-loop containing nucleoside triphosphate hydrolases"/>
    <property type="match status" value="2"/>
</dbReference>
<dbReference type="Proteomes" id="UP000193136">
    <property type="component" value="Unassembled WGS sequence"/>
</dbReference>
<organism evidence="14 15">
    <name type="scientific">Geothermobacter hydrogeniphilus</name>
    <dbReference type="NCBI Taxonomy" id="1969733"/>
    <lineage>
        <taxon>Bacteria</taxon>
        <taxon>Pseudomonadati</taxon>
        <taxon>Thermodesulfobacteriota</taxon>
        <taxon>Desulfuromonadia</taxon>
        <taxon>Desulfuromonadales</taxon>
        <taxon>Geothermobacteraceae</taxon>
        <taxon>Geothermobacter</taxon>
    </lineage>
</organism>